<keyword evidence="4" id="KW-0808">Transferase</keyword>
<feature type="region of interest" description="Disordered" evidence="20">
    <location>
        <begin position="1797"/>
        <end position="1818"/>
    </location>
</feature>
<dbReference type="GO" id="GO:0005667">
    <property type="term" value="C:transcription regulator complex"/>
    <property type="evidence" value="ECO:0007669"/>
    <property type="project" value="TreeGrafter"/>
</dbReference>
<dbReference type="FunFam" id="1.20.1020.10:FF:000002">
    <property type="entry name" value="E1A binding protein p300"/>
    <property type="match status" value="1"/>
</dbReference>
<dbReference type="Pfam" id="PF23570">
    <property type="entry name" value="PHD_P300"/>
    <property type="match status" value="1"/>
</dbReference>
<dbReference type="GO" id="GO:0031490">
    <property type="term" value="F:chromatin DNA binding"/>
    <property type="evidence" value="ECO:0007669"/>
    <property type="project" value="TreeGrafter"/>
</dbReference>
<dbReference type="InterPro" id="IPR056484">
    <property type="entry name" value="PHD_P300"/>
</dbReference>
<evidence type="ECO:0000256" key="12">
    <source>
        <dbReference type="ARBA" id="ARBA00023159"/>
    </source>
</evidence>
<dbReference type="SMART" id="SM01250">
    <property type="entry name" value="KAT11"/>
    <property type="match status" value="1"/>
</dbReference>
<dbReference type="InterPro" id="IPR018359">
    <property type="entry name" value="Bromodomain_CS"/>
</dbReference>
<dbReference type="InterPro" id="IPR043145">
    <property type="entry name" value="Znf_ZZ_sf"/>
</dbReference>
<dbReference type="Pfam" id="PF08214">
    <property type="entry name" value="HAT_KAT11"/>
    <property type="match status" value="1"/>
</dbReference>
<evidence type="ECO:0000256" key="11">
    <source>
        <dbReference type="ARBA" id="ARBA00023117"/>
    </source>
</evidence>
<evidence type="ECO:0000259" key="22">
    <source>
        <dbReference type="PROSITE" id="PS50134"/>
    </source>
</evidence>
<keyword evidence="13" id="KW-0804">Transcription</keyword>
<evidence type="ECO:0000256" key="16">
    <source>
        <dbReference type="ARBA" id="ARBA00048017"/>
    </source>
</evidence>
<dbReference type="CDD" id="cd15557">
    <property type="entry name" value="PHD_CBP_p300"/>
    <property type="match status" value="1"/>
</dbReference>
<feature type="compositionally biased region" description="Polar residues" evidence="20">
    <location>
        <begin position="260"/>
        <end position="269"/>
    </location>
</feature>
<dbReference type="GO" id="GO:0005634">
    <property type="term" value="C:nucleus"/>
    <property type="evidence" value="ECO:0007669"/>
    <property type="project" value="UniProtKB-SubCell"/>
</dbReference>
<feature type="region of interest" description="Disordered" evidence="20">
    <location>
        <begin position="240"/>
        <end position="285"/>
    </location>
</feature>
<evidence type="ECO:0000256" key="6">
    <source>
        <dbReference type="ARBA" id="ARBA00022737"/>
    </source>
</evidence>
<dbReference type="Pfam" id="PF06001">
    <property type="entry name" value="RING_CBP-p300"/>
    <property type="match status" value="1"/>
</dbReference>
<dbReference type="InterPro" id="IPR036427">
    <property type="entry name" value="Bromodomain-like_sf"/>
</dbReference>
<feature type="compositionally biased region" description="Low complexity" evidence="20">
    <location>
        <begin position="1924"/>
        <end position="1933"/>
    </location>
</feature>
<evidence type="ECO:0000256" key="3">
    <source>
        <dbReference type="ARBA" id="ARBA00022481"/>
    </source>
</evidence>
<proteinExistence type="predicted"/>
<dbReference type="EC" id="2.3.1.48" evidence="2"/>
<feature type="domain" description="CBP/p300-type HAT" evidence="25">
    <location>
        <begin position="1128"/>
        <end position="1512"/>
    </location>
</feature>
<feature type="region of interest" description="Disordered" evidence="20">
    <location>
        <begin position="749"/>
        <end position="798"/>
    </location>
</feature>
<dbReference type="SUPFAM" id="SSF47370">
    <property type="entry name" value="Bromodomain"/>
    <property type="match status" value="1"/>
</dbReference>
<dbReference type="Pfam" id="PF00569">
    <property type="entry name" value="ZZ"/>
    <property type="match status" value="1"/>
</dbReference>
<dbReference type="InterPro" id="IPR001487">
    <property type="entry name" value="Bromodomain"/>
</dbReference>
<feature type="compositionally biased region" description="Low complexity" evidence="20">
    <location>
        <begin position="780"/>
        <end position="794"/>
    </location>
</feature>
<dbReference type="GO" id="GO:0045944">
    <property type="term" value="P:positive regulation of transcription by RNA polymerase II"/>
    <property type="evidence" value="ECO:0007669"/>
    <property type="project" value="TreeGrafter"/>
</dbReference>
<protein>
    <recommendedName>
        <fullName evidence="2">histone acetyltransferase</fullName>
        <ecNumber evidence="2">2.3.1.48</ecNumber>
    </recommendedName>
</protein>
<evidence type="ECO:0000256" key="4">
    <source>
        <dbReference type="ARBA" id="ARBA00022679"/>
    </source>
</evidence>
<evidence type="ECO:0000256" key="13">
    <source>
        <dbReference type="ARBA" id="ARBA00023163"/>
    </source>
</evidence>
<dbReference type="SMART" id="SM00551">
    <property type="entry name" value="ZnF_TAZ"/>
    <property type="match status" value="2"/>
</dbReference>
<dbReference type="InterPro" id="IPR035898">
    <property type="entry name" value="TAZ_dom_sf"/>
</dbReference>
<keyword evidence="12" id="KW-0010">Activator</keyword>
<dbReference type="PROSITE" id="PS50014">
    <property type="entry name" value="BROMODOMAIN_2"/>
    <property type="match status" value="1"/>
</dbReference>
<dbReference type="Gene3D" id="1.10.246.20">
    <property type="entry name" value="Coactivator CBP, KIX domain"/>
    <property type="match status" value="1"/>
</dbReference>
<dbReference type="InterPro" id="IPR010303">
    <property type="entry name" value="RING_CBP-p300"/>
</dbReference>
<dbReference type="SMART" id="SM00297">
    <property type="entry name" value="BROMO"/>
    <property type="match status" value="1"/>
</dbReference>
<feature type="domain" description="Bromo" evidence="21">
    <location>
        <begin position="899"/>
        <end position="971"/>
    </location>
</feature>
<evidence type="ECO:0000256" key="10">
    <source>
        <dbReference type="ARBA" id="ARBA00023015"/>
    </source>
</evidence>
<dbReference type="InterPro" id="IPR000197">
    <property type="entry name" value="Znf_TAZ"/>
</dbReference>
<dbReference type="GO" id="GO:0140297">
    <property type="term" value="F:DNA-binding transcription factor binding"/>
    <property type="evidence" value="ECO:0007669"/>
    <property type="project" value="UniProtKB-ARBA"/>
</dbReference>
<keyword evidence="15" id="KW-0012">Acyltransferase</keyword>
<keyword evidence="3" id="KW-0488">Methylation</keyword>
<feature type="zinc finger region" description="TAZ-type" evidence="18">
    <location>
        <begin position="1575"/>
        <end position="1656"/>
    </location>
</feature>
<dbReference type="Pfam" id="PF00439">
    <property type="entry name" value="Bromodomain"/>
    <property type="match status" value="1"/>
</dbReference>
<feature type="compositionally biased region" description="Basic residues" evidence="20">
    <location>
        <begin position="1396"/>
        <end position="1420"/>
    </location>
</feature>
<feature type="compositionally biased region" description="Polar residues" evidence="20">
    <location>
        <begin position="1808"/>
        <end position="1818"/>
    </location>
</feature>
<dbReference type="GO" id="GO:0004402">
    <property type="term" value="F:histone acetyltransferase activity"/>
    <property type="evidence" value="ECO:0007669"/>
    <property type="project" value="InterPro"/>
</dbReference>
<dbReference type="PROSITE" id="PS50134">
    <property type="entry name" value="ZF_TAZ"/>
    <property type="match status" value="2"/>
</dbReference>
<evidence type="ECO:0000256" key="2">
    <source>
        <dbReference type="ARBA" id="ARBA00013184"/>
    </source>
</evidence>
<dbReference type="PROSITE" id="PS51727">
    <property type="entry name" value="CBP_P300_HAT"/>
    <property type="match status" value="1"/>
</dbReference>
<feature type="domain" description="ZZ-type" evidence="23">
    <location>
        <begin position="1514"/>
        <end position="1561"/>
    </location>
</feature>
<dbReference type="SUPFAM" id="SSF57933">
    <property type="entry name" value="TAZ domain"/>
    <property type="match status" value="2"/>
</dbReference>
<feature type="region of interest" description="Disordered" evidence="20">
    <location>
        <begin position="1396"/>
        <end position="1423"/>
    </location>
</feature>
<dbReference type="SMART" id="SM00291">
    <property type="entry name" value="ZnF_ZZ"/>
    <property type="match status" value="1"/>
</dbReference>
<dbReference type="PANTHER" id="PTHR13808:SF1">
    <property type="entry name" value="HISTONE ACETYLTRANSFERASE"/>
    <property type="match status" value="1"/>
</dbReference>
<sequence>MMADQLALGQPRVKKLKLGSPNLISNNTNNDFNIDWRSLDVELPDELLEPNAAGACHSDVGGTLQQQGCATATNALNGSVAACNGPTAVVGPPPSTSDSSGDSFNMPSAVTGLSETVTTCSSSYVSNGLPMSTVSGGGGNSLTVAGNASSGGGGGGGGGSVLEELLLRASSGQSMPHQSNPVSSVAHQVGLLPGNASGPTSSPGFCNVRSPGLMNAAGVARSPNIRGGAPNNFQEQQAQGAFSSSGAYMNSSAGAPMPPQYSTLNNQRMPMQAPRPPGSSMLNGHQLNAPGPNAQNGIRMNKNSGFTNVVQSTPGNPPPMVGNIVPPSHMQQMASPNQMIANQQVNPSPVRMAPGPMGHVPSSHYQDQHYISSQMIGNVNSARNHTPDYTFPQQQQQQHGVMPPYNAGINYVSQRNQFAGPVPNSSSPLLASLGDAVTTVAASVQQQQLTMGLNSNAGGIMTSGNIMPTQGSSNGSNTAQDPEKRKLIQQQLVLLLHAHKCQQRERDPSGQRSQCSLPHCQTMKNVLNHMTGCTEGRACQVPHCASSRQIIAHWKNCTRSDCPVCLPLKQMTDRRQPIPTNPQMAHLAMSDAISGQQSSRLNAASTASHAYLPVTSRDGFPDSPVVRGVVSPSYRYAAPMAASQTSPSFGPSFPPLENASVPKEWHKLVTSDLRQHLVTKLVKAIFPSPDPAAIHDQRIKDLIQYARKVEKEMFDVAEDREEYYHLLAEKIYKIQKELQEKKQKRLEMARAQTVASSQPSAPLTPWDSANPPNRVAPVDSLRSVSPSNSSHHFSNATSLGSNATLSVKNESISVKGEECTTYDSISVGSVKVEAGPHIKNEPADGQTASVTESVKMENVKMENVKLEKGNLEIMKSNPEKVFTQDELVRALLPVWERIDRMEEAIPFRVPVDPQLLNIPDYFDIVKKPMDLLTIKENLLGGEYKKPWDFCDHVWLMFENAWLYNRKNSKVYKYCTKLSEVFVEEIDPVMRMLGYCCGRKLSFTPLALVCYGQPMCAIPRDAHYYCYEPKSQFGIGVNSERYTYCKKCFEEYPGDAINIGDDAGSNFIAKQDFQLLKNDQIEYETFVNCQICRRKWHQICALHHDQIYPGGFVCEQCRMVRSLKLPENKYTAKRLPHCKLSMHVENRVNKFLRKSNSCAGEVIIRVLASSDKEVEVKPLMKTKFCTIGEIPEKFPYRTKAIFAYEVVDGVEICFFGLHVQEYGSNCPQPNSRRVYIAYLDSVHFFQPKHIRTAVYHEILLGYLEYVKVLGYTMAHIWACPPSEGDDYIFHCHPAEQRIPKPKRLQEWYKKMLDKGIVERIVVDYKDIYKHAQDEHLQSATELPYFEGDYWPNVLEDCIKELDAEEAERRRELEAQAAADAAGDDVEDLIDEVHIHEKKKSMKIQKKKSQKNKNSQSKKSKKIISGTGNELSDKIYTMMEKHKEVFFVVRLHSAQAAAVLAPVNDPDALITCELMDGRDSFLSIARERHWEFSSLRRAKFSTMALCYELHTQGQDKFVYTCNGCKGTNAMWHCTICDDFDLCQACYEKSNHEHKMEQIKSIISDDNSNSGESGASSANSRNESIQRCMQSLVHACQCRDANCRRLSCHKMKRVVQHTKVCKKRQVGHCPVCKQLVALCCFHARTCSEPNCSVPFCQNIRQKLNEQQLQLRKRAQREMQRRMNMMQHQSMPVATTGPPIYHHHHQSAAPSQPSPSVPAVGGQPPSAPPAAVRAAMEVERIAASQSYARHPNVQMPRQMVAPGANAMATRHVMPAPTMGAGSGGCWGDPGVPPKMVGMRGPPPSQVHRHPATAQQDAAGSFQPSGDGMMNPSMQMAMPPRMPYADGRVQMLLQRLKTSNKAEFESLTRELNNDPQLLATVINMRHQQIGSAPQVTPNMVPSPRAQWNVSSQVAGNYGVSSPGMPPPSGQGQMQQRPQFYPSTGASSGGGGPAGPQRMPHPSPAQLGPPSYVSQQQQHDQQRRMGPAPGQYQSGQQAAALGRGYVGSEQQSQAAYGSSQLPRYQIPVRSPSQGMLVRSPLQQSVMSPATPMAGAHLGSQMMHGPAQPGPLPSNAGAAMHHHPGLIDSGQMPSGGGAGDPSALPDQSKYM</sequence>
<evidence type="ECO:0000259" key="25">
    <source>
        <dbReference type="PROSITE" id="PS51727"/>
    </source>
</evidence>
<evidence type="ECO:0000313" key="26">
    <source>
        <dbReference type="EMBL" id="OUC41161.1"/>
    </source>
</evidence>
<dbReference type="Proteomes" id="UP000243006">
    <property type="component" value="Unassembled WGS sequence"/>
</dbReference>
<dbReference type="Pfam" id="PF02172">
    <property type="entry name" value="KIX"/>
    <property type="match status" value="1"/>
</dbReference>
<dbReference type="Gene3D" id="2.10.110.40">
    <property type="match status" value="1"/>
</dbReference>
<evidence type="ECO:0000256" key="9">
    <source>
        <dbReference type="ARBA" id="ARBA00022853"/>
    </source>
</evidence>
<dbReference type="GO" id="GO:0000123">
    <property type="term" value="C:histone acetyltransferase complex"/>
    <property type="evidence" value="ECO:0007669"/>
    <property type="project" value="TreeGrafter"/>
</dbReference>
<dbReference type="InterPro" id="IPR013178">
    <property type="entry name" value="Histone_AcTrfase_Rtt109/CBP"/>
</dbReference>
<evidence type="ECO:0000259" key="21">
    <source>
        <dbReference type="PROSITE" id="PS50014"/>
    </source>
</evidence>
<dbReference type="InterPro" id="IPR013083">
    <property type="entry name" value="Znf_RING/FYVE/PHD"/>
</dbReference>
<dbReference type="Pfam" id="PF02135">
    <property type="entry name" value="zf-TAZ"/>
    <property type="match status" value="2"/>
</dbReference>
<evidence type="ECO:0000256" key="19">
    <source>
        <dbReference type="PROSITE-ProRule" id="PRU00228"/>
    </source>
</evidence>
<feature type="domain" description="TAZ-type" evidence="22">
    <location>
        <begin position="481"/>
        <end position="568"/>
    </location>
</feature>
<dbReference type="Gene3D" id="3.30.60.90">
    <property type="match status" value="1"/>
</dbReference>
<dbReference type="InterPro" id="IPR038547">
    <property type="entry name" value="RING_CBP-p300_sf"/>
</dbReference>
<dbReference type="CDD" id="cd05495">
    <property type="entry name" value="Bromo_cbp_like"/>
    <property type="match status" value="1"/>
</dbReference>
<dbReference type="PRINTS" id="PR00503">
    <property type="entry name" value="BROMODOMAIN"/>
</dbReference>
<gene>
    <name evidence="26" type="ORF">D917_00456</name>
</gene>
<dbReference type="Gene3D" id="1.20.1020.10">
    <property type="entry name" value="TAZ domain"/>
    <property type="match status" value="2"/>
</dbReference>
<evidence type="ECO:0000256" key="8">
    <source>
        <dbReference type="ARBA" id="ARBA00022833"/>
    </source>
</evidence>
<dbReference type="InterPro" id="IPR000433">
    <property type="entry name" value="Znf_ZZ"/>
</dbReference>
<evidence type="ECO:0000256" key="7">
    <source>
        <dbReference type="ARBA" id="ARBA00022771"/>
    </source>
</evidence>
<dbReference type="InterPro" id="IPR031162">
    <property type="entry name" value="CBP_P300_HAT"/>
</dbReference>
<dbReference type="SUPFAM" id="SSF47040">
    <property type="entry name" value="Kix domain of CBP (creb binding protein)"/>
    <property type="match status" value="1"/>
</dbReference>
<feature type="domain" description="TAZ-type" evidence="22">
    <location>
        <begin position="1575"/>
        <end position="1656"/>
    </location>
</feature>
<keyword evidence="10" id="KW-0805">Transcription regulation</keyword>
<reference evidence="26 27" key="1">
    <citation type="submission" date="2015-04" db="EMBL/GenBank/DDBJ databases">
        <title>Draft genome of the roundworm Trichinella nativa.</title>
        <authorList>
            <person name="Mitreva M."/>
        </authorList>
    </citation>
    <scope>NUCLEOTIDE SEQUENCE [LARGE SCALE GENOMIC DNA]</scope>
    <source>
        <strain evidence="26 27">ISS45</strain>
    </source>
</reference>
<keyword evidence="11 17" id="KW-0103">Bromodomain</keyword>
<keyword evidence="6" id="KW-0677">Repeat</keyword>
<dbReference type="PROSITE" id="PS50135">
    <property type="entry name" value="ZF_ZZ_2"/>
    <property type="match status" value="1"/>
</dbReference>
<keyword evidence="8 18" id="KW-0862">Zinc</keyword>
<evidence type="ECO:0000256" key="1">
    <source>
        <dbReference type="ARBA" id="ARBA00004123"/>
    </source>
</evidence>
<evidence type="ECO:0000256" key="20">
    <source>
        <dbReference type="SAM" id="MobiDB-lite"/>
    </source>
</evidence>
<dbReference type="GO" id="GO:0008270">
    <property type="term" value="F:zinc ion binding"/>
    <property type="evidence" value="ECO:0007669"/>
    <property type="project" value="UniProtKB-KW"/>
</dbReference>
<dbReference type="CDD" id="cd15802">
    <property type="entry name" value="RING_CBP-p300"/>
    <property type="match status" value="1"/>
</dbReference>
<comment type="caution">
    <text evidence="26">The sequence shown here is derived from an EMBL/GenBank/DDBJ whole genome shotgun (WGS) entry which is preliminary data.</text>
</comment>
<feature type="region of interest" description="Disordered" evidence="20">
    <location>
        <begin position="1909"/>
        <end position="2000"/>
    </location>
</feature>
<dbReference type="EMBL" id="LVZM01021711">
    <property type="protein sequence ID" value="OUC41161.1"/>
    <property type="molecule type" value="Genomic_DNA"/>
</dbReference>
<keyword evidence="9" id="KW-0156">Chromatin regulator</keyword>
<feature type="compositionally biased region" description="Polar residues" evidence="20">
    <location>
        <begin position="240"/>
        <end position="253"/>
    </location>
</feature>
<feature type="region of interest" description="Disordered" evidence="20">
    <location>
        <begin position="1695"/>
        <end position="1726"/>
    </location>
</feature>
<dbReference type="PANTHER" id="PTHR13808">
    <property type="entry name" value="CBP/P300-RELATED"/>
    <property type="match status" value="1"/>
</dbReference>
<evidence type="ECO:0000256" key="18">
    <source>
        <dbReference type="PROSITE-ProRule" id="PRU00203"/>
    </source>
</evidence>
<evidence type="ECO:0000259" key="24">
    <source>
        <dbReference type="PROSITE" id="PS50952"/>
    </source>
</evidence>
<keyword evidence="5 18" id="KW-0479">Metal-binding</keyword>
<keyword evidence="7 19" id="KW-0863">Zinc-finger</keyword>
<dbReference type="Gene3D" id="1.20.920.10">
    <property type="entry name" value="Bromodomain-like"/>
    <property type="match status" value="1"/>
</dbReference>
<evidence type="ECO:0000256" key="17">
    <source>
        <dbReference type="PROSITE-ProRule" id="PRU00035"/>
    </source>
</evidence>
<feature type="zinc finger region" description="TAZ-type" evidence="18">
    <location>
        <begin position="481"/>
        <end position="568"/>
    </location>
</feature>
<evidence type="ECO:0000256" key="15">
    <source>
        <dbReference type="ARBA" id="ARBA00023315"/>
    </source>
</evidence>
<name>A0A1Y3E838_9BILA</name>
<organism evidence="26 27">
    <name type="scientific">Trichinella nativa</name>
    <dbReference type="NCBI Taxonomy" id="6335"/>
    <lineage>
        <taxon>Eukaryota</taxon>
        <taxon>Metazoa</taxon>
        <taxon>Ecdysozoa</taxon>
        <taxon>Nematoda</taxon>
        <taxon>Enoplea</taxon>
        <taxon>Dorylaimia</taxon>
        <taxon>Trichinellida</taxon>
        <taxon>Trichinellidae</taxon>
        <taxon>Trichinella</taxon>
    </lineage>
</organism>
<evidence type="ECO:0000256" key="5">
    <source>
        <dbReference type="ARBA" id="ARBA00022723"/>
    </source>
</evidence>
<evidence type="ECO:0000313" key="27">
    <source>
        <dbReference type="Proteomes" id="UP000243006"/>
    </source>
</evidence>
<dbReference type="PROSITE" id="PS00633">
    <property type="entry name" value="BROMODOMAIN_1"/>
    <property type="match status" value="1"/>
</dbReference>
<comment type="catalytic activity">
    <reaction evidence="16">
        <text>L-lysyl-[protein] + acetyl-CoA = N(6)-acetyl-L-lysyl-[protein] + CoA + H(+)</text>
        <dbReference type="Rhea" id="RHEA:45948"/>
        <dbReference type="Rhea" id="RHEA-COMP:9752"/>
        <dbReference type="Rhea" id="RHEA-COMP:10731"/>
        <dbReference type="ChEBI" id="CHEBI:15378"/>
        <dbReference type="ChEBI" id="CHEBI:29969"/>
        <dbReference type="ChEBI" id="CHEBI:57287"/>
        <dbReference type="ChEBI" id="CHEBI:57288"/>
        <dbReference type="ChEBI" id="CHEBI:61930"/>
        <dbReference type="EC" id="2.3.1.48"/>
    </reaction>
</comment>
<comment type="subcellular location">
    <subcellularLocation>
        <location evidence="1">Nucleus</location>
    </subcellularLocation>
</comment>
<evidence type="ECO:0000256" key="14">
    <source>
        <dbReference type="ARBA" id="ARBA00023242"/>
    </source>
</evidence>
<feature type="region of interest" description="Disordered" evidence="20">
    <location>
        <begin position="2056"/>
        <end position="2104"/>
    </location>
</feature>
<dbReference type="SUPFAM" id="SSF57850">
    <property type="entry name" value="RING/U-box"/>
    <property type="match status" value="1"/>
</dbReference>
<dbReference type="CDD" id="cd02337">
    <property type="entry name" value="ZZ_CBP"/>
    <property type="match status" value="1"/>
</dbReference>
<accession>A0A1Y3E838</accession>
<dbReference type="InterPro" id="IPR036529">
    <property type="entry name" value="KIX_dom_sf"/>
</dbReference>
<evidence type="ECO:0000259" key="23">
    <source>
        <dbReference type="PROSITE" id="PS50135"/>
    </source>
</evidence>
<dbReference type="GO" id="GO:0003713">
    <property type="term" value="F:transcription coactivator activity"/>
    <property type="evidence" value="ECO:0007669"/>
    <property type="project" value="TreeGrafter"/>
</dbReference>
<feature type="domain" description="KIX" evidence="24">
    <location>
        <begin position="660"/>
        <end position="739"/>
    </location>
</feature>
<keyword evidence="14" id="KW-0539">Nucleus</keyword>
<dbReference type="InterPro" id="IPR003101">
    <property type="entry name" value="KIX_dom"/>
</dbReference>
<dbReference type="Gene3D" id="3.30.40.10">
    <property type="entry name" value="Zinc/RING finger domain, C3HC4 (zinc finger)"/>
    <property type="match status" value="1"/>
</dbReference>
<dbReference type="PROSITE" id="PS50952">
    <property type="entry name" value="KIX"/>
    <property type="match status" value="1"/>
</dbReference>